<name>A0A1H3U0I1_9ACTN</name>
<accession>A0A1H3U0I1</accession>
<dbReference type="RefSeq" id="WP_090800480.1">
    <property type="nucleotide sequence ID" value="NZ_BOND01000024.1"/>
</dbReference>
<keyword evidence="1" id="KW-0812">Transmembrane</keyword>
<dbReference type="AlphaFoldDB" id="A0A1H3U0I1"/>
<keyword evidence="1" id="KW-0472">Membrane</keyword>
<dbReference type="EMBL" id="FNQB01000003">
    <property type="protein sequence ID" value="SDZ55561.1"/>
    <property type="molecule type" value="Genomic_DNA"/>
</dbReference>
<dbReference type="Proteomes" id="UP000199632">
    <property type="component" value="Unassembled WGS sequence"/>
</dbReference>
<feature type="transmembrane region" description="Helical" evidence="1">
    <location>
        <begin position="88"/>
        <end position="110"/>
    </location>
</feature>
<feature type="transmembrane region" description="Helical" evidence="1">
    <location>
        <begin position="41"/>
        <end position="61"/>
    </location>
</feature>
<gene>
    <name evidence="2" type="ORF">SAMN05421684_6646</name>
</gene>
<dbReference type="OrthoDB" id="3382244at2"/>
<feature type="transmembrane region" description="Helical" evidence="1">
    <location>
        <begin position="117"/>
        <end position="137"/>
    </location>
</feature>
<reference evidence="3" key="1">
    <citation type="submission" date="2016-10" db="EMBL/GenBank/DDBJ databases">
        <authorList>
            <person name="Varghese N."/>
            <person name="Submissions S."/>
        </authorList>
    </citation>
    <scope>NUCLEOTIDE SEQUENCE [LARGE SCALE GENOMIC DNA]</scope>
    <source>
        <strain evidence="3">DSM 44718</strain>
    </source>
</reference>
<feature type="transmembrane region" description="Helical" evidence="1">
    <location>
        <begin position="157"/>
        <end position="177"/>
    </location>
</feature>
<keyword evidence="1" id="KW-1133">Transmembrane helix</keyword>
<protein>
    <submittedName>
        <fullName evidence="2">Uncharacterized protein</fullName>
    </submittedName>
</protein>
<organism evidence="2 3">
    <name type="scientific">Asanoa ishikariensis</name>
    <dbReference type="NCBI Taxonomy" id="137265"/>
    <lineage>
        <taxon>Bacteria</taxon>
        <taxon>Bacillati</taxon>
        <taxon>Actinomycetota</taxon>
        <taxon>Actinomycetes</taxon>
        <taxon>Micromonosporales</taxon>
        <taxon>Micromonosporaceae</taxon>
        <taxon>Asanoa</taxon>
    </lineage>
</organism>
<keyword evidence="3" id="KW-1185">Reference proteome</keyword>
<dbReference type="STRING" id="137265.SAMN05421684_6646"/>
<evidence type="ECO:0000313" key="3">
    <source>
        <dbReference type="Proteomes" id="UP000199632"/>
    </source>
</evidence>
<proteinExistence type="predicted"/>
<evidence type="ECO:0000313" key="2">
    <source>
        <dbReference type="EMBL" id="SDZ55561.1"/>
    </source>
</evidence>
<sequence>MALFCRLGWHRWTDSGGRVLCPRCRTAAVAPRPRLVRIASWTLVVIAVVSVVRALAAVIVAPHVDEAEAQFAALVGEVETAVYETRDVLGYSIVAGVLLAAVLVPVLLALRGPLSGARWAAVGVLSASLMGQILFIASDLSEAPLRWGIVPGWYPLTQQLIELVLILASAAVIVLLLHGTSREYFEEGVADADEDDVMERALAAARARRAAER</sequence>
<evidence type="ECO:0000256" key="1">
    <source>
        <dbReference type="SAM" id="Phobius"/>
    </source>
</evidence>